<evidence type="ECO:0000313" key="2">
    <source>
        <dbReference type="EMBL" id="WRL65321.1"/>
    </source>
</evidence>
<accession>A0ABZ1B3E1</accession>
<dbReference type="EMBL" id="CP141261">
    <property type="protein sequence ID" value="WRL65321.1"/>
    <property type="molecule type" value="Genomic_DNA"/>
</dbReference>
<dbReference type="InterPro" id="IPR039648">
    <property type="entry name" value="DHPH_N"/>
</dbReference>
<dbReference type="InterPro" id="IPR036188">
    <property type="entry name" value="FAD/NAD-bd_sf"/>
</dbReference>
<feature type="domain" description="Pyridine nucleotide-disulphide oxidoreductase N-terminal" evidence="1">
    <location>
        <begin position="1"/>
        <end position="32"/>
    </location>
</feature>
<protein>
    <submittedName>
        <fullName evidence="2">NAD-binding protein</fullName>
    </submittedName>
</protein>
<evidence type="ECO:0000313" key="3">
    <source>
        <dbReference type="Proteomes" id="UP001324287"/>
    </source>
</evidence>
<proteinExistence type="predicted"/>
<evidence type="ECO:0000259" key="1">
    <source>
        <dbReference type="Pfam" id="PF00070"/>
    </source>
</evidence>
<organism evidence="2 3">
    <name type="scientific">Blastococcus brunescens</name>
    <dbReference type="NCBI Taxonomy" id="1564165"/>
    <lineage>
        <taxon>Bacteria</taxon>
        <taxon>Bacillati</taxon>
        <taxon>Actinomycetota</taxon>
        <taxon>Actinomycetes</taxon>
        <taxon>Geodermatophilales</taxon>
        <taxon>Geodermatophilaceae</taxon>
        <taxon>Blastococcus</taxon>
    </lineage>
</organism>
<dbReference type="Pfam" id="PF00070">
    <property type="entry name" value="Pyr_redox"/>
    <property type="match status" value="1"/>
</dbReference>
<keyword evidence="3" id="KW-1185">Reference proteome</keyword>
<dbReference type="Proteomes" id="UP001324287">
    <property type="component" value="Chromosome"/>
</dbReference>
<gene>
    <name evidence="2" type="ORF">U6N30_06615</name>
</gene>
<name>A0ABZ1B3E1_9ACTN</name>
<dbReference type="Gene3D" id="3.50.50.60">
    <property type="entry name" value="FAD/NAD(P)-binding domain"/>
    <property type="match status" value="1"/>
</dbReference>
<reference evidence="2 3" key="1">
    <citation type="submission" date="2023-12" db="EMBL/GenBank/DDBJ databases">
        <title>Blastococcus brunescens sp. nov., an actonobacterium isolated from sandstone collected in sahara desert.</title>
        <authorList>
            <person name="Gtari M."/>
            <person name="Ghodhbane F."/>
        </authorList>
    </citation>
    <scope>NUCLEOTIDE SEQUENCE [LARGE SCALE GENOMIC DNA]</scope>
    <source>
        <strain evidence="2 3">BMG 8361</strain>
    </source>
</reference>
<sequence>MATAWRGLGAEVTLVENGDRLLPPLEPAAGRRWPRHCGPRVWTCGWGTR</sequence>